<name>A0ABW5V054_9MICO</name>
<dbReference type="InterPro" id="IPR010982">
    <property type="entry name" value="Lambda_DNA-bd_dom_sf"/>
</dbReference>
<dbReference type="InterPro" id="IPR014710">
    <property type="entry name" value="RmlC-like_jellyroll"/>
</dbReference>
<organism evidence="3 4">
    <name type="scientific">Gulosibacter faecalis</name>
    <dbReference type="NCBI Taxonomy" id="272240"/>
    <lineage>
        <taxon>Bacteria</taxon>
        <taxon>Bacillati</taxon>
        <taxon>Actinomycetota</taxon>
        <taxon>Actinomycetes</taxon>
        <taxon>Micrococcales</taxon>
        <taxon>Microbacteriaceae</taxon>
        <taxon>Gulosibacter</taxon>
    </lineage>
</organism>
<dbReference type="Pfam" id="PF07883">
    <property type="entry name" value="Cupin_2"/>
    <property type="match status" value="1"/>
</dbReference>
<evidence type="ECO:0000259" key="2">
    <source>
        <dbReference type="PROSITE" id="PS50943"/>
    </source>
</evidence>
<dbReference type="PROSITE" id="PS50943">
    <property type="entry name" value="HTH_CROC1"/>
    <property type="match status" value="1"/>
</dbReference>
<dbReference type="InterPro" id="IPR001387">
    <property type="entry name" value="Cro/C1-type_HTH"/>
</dbReference>
<dbReference type="CDD" id="cd02209">
    <property type="entry name" value="cupin_XRE_C"/>
    <property type="match status" value="1"/>
</dbReference>
<dbReference type="Gene3D" id="2.60.120.10">
    <property type="entry name" value="Jelly Rolls"/>
    <property type="match status" value="1"/>
</dbReference>
<dbReference type="EMBL" id="JBHUNE010000006">
    <property type="protein sequence ID" value="MFD2758059.1"/>
    <property type="molecule type" value="Genomic_DNA"/>
</dbReference>
<dbReference type="RefSeq" id="WP_019618513.1">
    <property type="nucleotide sequence ID" value="NZ_JBHUNE010000006.1"/>
</dbReference>
<reference evidence="4" key="1">
    <citation type="journal article" date="2019" name="Int. J. Syst. Evol. Microbiol.">
        <title>The Global Catalogue of Microorganisms (GCM) 10K type strain sequencing project: providing services to taxonomists for standard genome sequencing and annotation.</title>
        <authorList>
            <consortium name="The Broad Institute Genomics Platform"/>
            <consortium name="The Broad Institute Genome Sequencing Center for Infectious Disease"/>
            <person name="Wu L."/>
            <person name="Ma J."/>
        </authorList>
    </citation>
    <scope>NUCLEOTIDE SEQUENCE [LARGE SCALE GENOMIC DNA]</scope>
    <source>
        <strain evidence="4">TISTR 1514</strain>
    </source>
</reference>
<accession>A0ABW5V054</accession>
<gene>
    <name evidence="3" type="ORF">ACFSW7_06680</name>
</gene>
<evidence type="ECO:0000313" key="4">
    <source>
        <dbReference type="Proteomes" id="UP001597492"/>
    </source>
</evidence>
<evidence type="ECO:0000256" key="1">
    <source>
        <dbReference type="ARBA" id="ARBA00023125"/>
    </source>
</evidence>
<dbReference type="Proteomes" id="UP001597492">
    <property type="component" value="Unassembled WGS sequence"/>
</dbReference>
<dbReference type="CDD" id="cd00093">
    <property type="entry name" value="HTH_XRE"/>
    <property type="match status" value="1"/>
</dbReference>
<keyword evidence="1" id="KW-0238">DNA-binding</keyword>
<evidence type="ECO:0000313" key="3">
    <source>
        <dbReference type="EMBL" id="MFD2758059.1"/>
    </source>
</evidence>
<dbReference type="PANTHER" id="PTHR46797">
    <property type="entry name" value="HTH-TYPE TRANSCRIPTIONAL REGULATOR"/>
    <property type="match status" value="1"/>
</dbReference>
<feature type="domain" description="HTH cro/C1-type" evidence="2">
    <location>
        <begin position="19"/>
        <end position="73"/>
    </location>
</feature>
<protein>
    <submittedName>
        <fullName evidence="3">Helix-turn-helix domain-containing protein</fullName>
    </submittedName>
</protein>
<dbReference type="InterPro" id="IPR050807">
    <property type="entry name" value="TransReg_Diox_bact_type"/>
</dbReference>
<dbReference type="Gene3D" id="1.10.260.40">
    <property type="entry name" value="lambda repressor-like DNA-binding domains"/>
    <property type="match status" value="1"/>
</dbReference>
<dbReference type="SUPFAM" id="SSF47413">
    <property type="entry name" value="lambda repressor-like DNA-binding domains"/>
    <property type="match status" value="1"/>
</dbReference>
<sequence length="192" mass="20586">MRGISPQAESQAARIGAKLRAARRAQGLTLAEVASGTGLSKGYLSRVERDETSPSVATLHALCQVLSVTIGSLFDQPDTAVVHLDSAPHINLGGFGAREQLVTPRGQSAVQVIHSTIEAGADGGDELYTINCDVEVLHIISGELELRFSTSSTRLKPGDTVTFHGDEPHSWHCNEATRVIWILVPAPWSSRR</sequence>
<dbReference type="SMART" id="SM00530">
    <property type="entry name" value="HTH_XRE"/>
    <property type="match status" value="1"/>
</dbReference>
<dbReference type="InterPro" id="IPR013096">
    <property type="entry name" value="Cupin_2"/>
</dbReference>
<comment type="caution">
    <text evidence="3">The sequence shown here is derived from an EMBL/GenBank/DDBJ whole genome shotgun (WGS) entry which is preliminary data.</text>
</comment>
<dbReference type="PANTHER" id="PTHR46797:SF1">
    <property type="entry name" value="METHYLPHOSPHONATE SYNTHASE"/>
    <property type="match status" value="1"/>
</dbReference>
<dbReference type="SUPFAM" id="SSF51182">
    <property type="entry name" value="RmlC-like cupins"/>
    <property type="match status" value="1"/>
</dbReference>
<keyword evidence="4" id="KW-1185">Reference proteome</keyword>
<proteinExistence type="predicted"/>
<dbReference type="Pfam" id="PF01381">
    <property type="entry name" value="HTH_3"/>
    <property type="match status" value="1"/>
</dbReference>
<dbReference type="InterPro" id="IPR011051">
    <property type="entry name" value="RmlC_Cupin_sf"/>
</dbReference>